<evidence type="ECO:0000313" key="3">
    <source>
        <dbReference type="EMBL" id="QEC57320.1"/>
    </source>
</evidence>
<reference evidence="3 4" key="1">
    <citation type="journal article" date="2015" name="Int. J. Syst. Evol. Microbiol.">
        <title>Flavisolibacter ginsenosidimutans sp. nov., with ginsenoside-converting activity isolated from soil used for cultivating ginseng.</title>
        <authorList>
            <person name="Zhao Y."/>
            <person name="Liu Q."/>
            <person name="Kang M.S."/>
            <person name="Jin F."/>
            <person name="Yu H."/>
            <person name="Im W.T."/>
        </authorList>
    </citation>
    <scope>NUCLEOTIDE SEQUENCE [LARGE SCALE GENOMIC DNA]</scope>
    <source>
        <strain evidence="3 4">Gsoil 636</strain>
    </source>
</reference>
<keyword evidence="4" id="KW-1185">Reference proteome</keyword>
<dbReference type="OrthoDB" id="678747at2"/>
<dbReference type="AlphaFoldDB" id="A0A5B8UMM4"/>
<organism evidence="3 4">
    <name type="scientific">Flavisolibacter ginsenosidimutans</name>
    <dbReference type="NCBI Taxonomy" id="661481"/>
    <lineage>
        <taxon>Bacteria</taxon>
        <taxon>Pseudomonadati</taxon>
        <taxon>Bacteroidota</taxon>
        <taxon>Chitinophagia</taxon>
        <taxon>Chitinophagales</taxon>
        <taxon>Chitinophagaceae</taxon>
        <taxon>Flavisolibacter</taxon>
    </lineage>
</organism>
<sequence>MKRTFFSLSLLFATIFFAADANAQCSVCTRTAEQMGEKPAGKINAGILYLAGTPLVLAGIIGYRWWRKNN</sequence>
<feature type="transmembrane region" description="Helical" evidence="1">
    <location>
        <begin position="47"/>
        <end position="66"/>
    </location>
</feature>
<evidence type="ECO:0000256" key="1">
    <source>
        <dbReference type="SAM" id="Phobius"/>
    </source>
</evidence>
<keyword evidence="1" id="KW-1133">Transmembrane helix</keyword>
<feature type="chain" id="PRO_5022882893" evidence="2">
    <location>
        <begin position="24"/>
        <end position="70"/>
    </location>
</feature>
<dbReference type="EMBL" id="CP042433">
    <property type="protein sequence ID" value="QEC57320.1"/>
    <property type="molecule type" value="Genomic_DNA"/>
</dbReference>
<dbReference type="Proteomes" id="UP000321204">
    <property type="component" value="Chromosome"/>
</dbReference>
<dbReference type="RefSeq" id="WP_146789508.1">
    <property type="nucleotide sequence ID" value="NZ_BAABIO010000003.1"/>
</dbReference>
<protein>
    <submittedName>
        <fullName evidence="3">Uncharacterized protein</fullName>
    </submittedName>
</protein>
<keyword evidence="2" id="KW-0732">Signal</keyword>
<evidence type="ECO:0000313" key="4">
    <source>
        <dbReference type="Proteomes" id="UP000321204"/>
    </source>
</evidence>
<gene>
    <name evidence="3" type="ORF">FSB75_15905</name>
</gene>
<proteinExistence type="predicted"/>
<accession>A0A5B8UMM4</accession>
<feature type="signal peptide" evidence="2">
    <location>
        <begin position="1"/>
        <end position="23"/>
    </location>
</feature>
<evidence type="ECO:0000256" key="2">
    <source>
        <dbReference type="SAM" id="SignalP"/>
    </source>
</evidence>
<dbReference type="KEGG" id="fgg:FSB75_15905"/>
<name>A0A5B8UMM4_9BACT</name>
<keyword evidence="1" id="KW-0472">Membrane</keyword>
<keyword evidence="1" id="KW-0812">Transmembrane</keyword>